<dbReference type="InterPro" id="IPR031807">
    <property type="entry name" value="HicB-like"/>
</dbReference>
<dbReference type="PANTHER" id="PTHR34504:SF4">
    <property type="entry name" value="ANTITOXIN HICB"/>
    <property type="match status" value="1"/>
</dbReference>
<dbReference type="SUPFAM" id="SSF143100">
    <property type="entry name" value="TTHA1013/TTHA0281-like"/>
    <property type="match status" value="1"/>
</dbReference>
<dbReference type="EMBL" id="ABOU02000038">
    <property type="protein sequence ID" value="EDY32496.1"/>
    <property type="molecule type" value="Genomic_DNA"/>
</dbReference>
<dbReference type="eggNOG" id="COG1598">
    <property type="taxonomic scope" value="Bacteria"/>
</dbReference>
<reference evidence="2 3" key="2">
    <citation type="submission" date="2008-08" db="EMBL/GenBank/DDBJ databases">
        <authorList>
            <person name="Fulton L."/>
            <person name="Clifton S."/>
            <person name="Fulton B."/>
            <person name="Xu J."/>
            <person name="Minx P."/>
            <person name="Pepin K.H."/>
            <person name="Johnson M."/>
            <person name="Bhonagiri V."/>
            <person name="Nash W.E."/>
            <person name="Mardis E.R."/>
            <person name="Wilson R.K."/>
        </authorList>
    </citation>
    <scope>NUCLEOTIDE SEQUENCE [LARGE SCALE GENOMIC DNA]</scope>
    <source>
        <strain evidence="2 3">ATCC 29176</strain>
    </source>
</reference>
<proteinExistence type="predicted"/>
<organism evidence="2 3">
    <name type="scientific">[Ruminococcus] lactaris ATCC 29176</name>
    <dbReference type="NCBI Taxonomy" id="471875"/>
    <lineage>
        <taxon>Bacteria</taxon>
        <taxon>Bacillati</taxon>
        <taxon>Bacillota</taxon>
        <taxon>Clostridia</taxon>
        <taxon>Lachnospirales</taxon>
        <taxon>Lachnospiraceae</taxon>
        <taxon>Mediterraneibacter</taxon>
    </lineage>
</organism>
<dbReference type="Gene3D" id="3.30.160.250">
    <property type="match status" value="1"/>
</dbReference>
<evidence type="ECO:0000259" key="1">
    <source>
        <dbReference type="Pfam" id="PF15919"/>
    </source>
</evidence>
<sequence length="148" mass="17044">MTCEIERMEINYTFYFFAFLRKMIKKLLTFCYWSDPAVFRKAEEGGFWVSFPDLPECMTQGDSMNEAYEMAVDALGLSLSSMEDEGTAFPKASELDAVDSEDGVLVIVEFDMAEYRRKNRSKAVKKTLSIPEWLNRLHRCESWLTAAG</sequence>
<dbReference type="PANTHER" id="PTHR34504">
    <property type="entry name" value="ANTITOXIN HICB"/>
    <property type="match status" value="1"/>
</dbReference>
<protein>
    <submittedName>
        <fullName evidence="2">Toxin-antitoxin system, antitoxin component, HicB family</fullName>
    </submittedName>
</protein>
<dbReference type="AlphaFoldDB" id="B5CQH7"/>
<feature type="domain" description="HicB-like antitoxin of toxin-antitoxin system" evidence="1">
    <location>
        <begin position="36"/>
        <end position="120"/>
    </location>
</feature>
<reference evidence="2 3" key="1">
    <citation type="submission" date="2008-08" db="EMBL/GenBank/DDBJ databases">
        <title>Draft genome sequence of Ruminococcus lactaris ATCC 29176.</title>
        <authorList>
            <person name="Sudarsanam P."/>
            <person name="Ley R."/>
            <person name="Guruge J."/>
            <person name="Turnbaugh P.J."/>
            <person name="Mahowald M."/>
            <person name="Liep D."/>
            <person name="Gordon J."/>
        </authorList>
    </citation>
    <scope>NUCLEOTIDE SEQUENCE [LARGE SCALE GENOMIC DNA]</scope>
    <source>
        <strain evidence="2 3">ATCC 29176</strain>
    </source>
</reference>
<dbReference type="Pfam" id="PF15919">
    <property type="entry name" value="HicB_lk_antitox"/>
    <property type="match status" value="1"/>
</dbReference>
<gene>
    <name evidence="2" type="ORF">RUMLAC_01723</name>
</gene>
<dbReference type="InterPro" id="IPR035069">
    <property type="entry name" value="TTHA1013/TTHA0281-like"/>
</dbReference>
<dbReference type="InterPro" id="IPR051404">
    <property type="entry name" value="TA_system_antitoxin"/>
</dbReference>
<evidence type="ECO:0000313" key="2">
    <source>
        <dbReference type="EMBL" id="EDY32496.1"/>
    </source>
</evidence>
<evidence type="ECO:0000313" key="3">
    <source>
        <dbReference type="Proteomes" id="UP000003254"/>
    </source>
</evidence>
<dbReference type="HOGENOM" id="CLU_1823917_0_0_9"/>
<name>B5CQH7_9FIRM</name>
<accession>B5CQH7</accession>
<keyword evidence="3" id="KW-1185">Reference proteome</keyword>
<dbReference type="Proteomes" id="UP000003254">
    <property type="component" value="Unassembled WGS sequence"/>
</dbReference>
<comment type="caution">
    <text evidence="2">The sequence shown here is derived from an EMBL/GenBank/DDBJ whole genome shotgun (WGS) entry which is preliminary data.</text>
</comment>